<dbReference type="EMBL" id="JADKNH010000007">
    <property type="protein sequence ID" value="MBF4693894.1"/>
    <property type="molecule type" value="Genomic_DNA"/>
</dbReference>
<proteinExistence type="predicted"/>
<evidence type="ECO:0000313" key="1">
    <source>
        <dbReference type="EMBL" id="MBF4693894.1"/>
    </source>
</evidence>
<gene>
    <name evidence="1" type="ORF">ISU02_12305</name>
</gene>
<reference evidence="1 2" key="1">
    <citation type="submission" date="2020-11" db="EMBL/GenBank/DDBJ databases">
        <title>Fusibacter basophilias sp. nov.</title>
        <authorList>
            <person name="Qiu D."/>
        </authorList>
    </citation>
    <scope>NUCLEOTIDE SEQUENCE [LARGE SCALE GENOMIC DNA]</scope>
    <source>
        <strain evidence="1 2">Q10-2</strain>
    </source>
</reference>
<keyword evidence="2" id="KW-1185">Reference proteome</keyword>
<sequence>MSMLTQFLNLFKVEPLVDGNMPFNITTMLNENWDKVDSTMKTLDEEVKDLATSASYLQEEEPTETNPSTVWYAIGSEANFNMGGGIVINNAETSETPPNSEIWFQTT</sequence>
<protein>
    <submittedName>
        <fullName evidence="1">Uncharacterized protein</fullName>
    </submittedName>
</protein>
<evidence type="ECO:0000313" key="2">
    <source>
        <dbReference type="Proteomes" id="UP000614200"/>
    </source>
</evidence>
<name>A0ABR9ZTT4_9FIRM</name>
<comment type="caution">
    <text evidence="1">The sequence shown here is derived from an EMBL/GenBank/DDBJ whole genome shotgun (WGS) entry which is preliminary data.</text>
</comment>
<dbReference type="Proteomes" id="UP000614200">
    <property type="component" value="Unassembled WGS sequence"/>
</dbReference>
<dbReference type="RefSeq" id="WP_194702135.1">
    <property type="nucleotide sequence ID" value="NZ_JADKNH010000007.1"/>
</dbReference>
<accession>A0ABR9ZTT4</accession>
<organism evidence="1 2">
    <name type="scientific">Fusibacter ferrireducens</name>
    <dbReference type="NCBI Taxonomy" id="2785058"/>
    <lineage>
        <taxon>Bacteria</taxon>
        <taxon>Bacillati</taxon>
        <taxon>Bacillota</taxon>
        <taxon>Clostridia</taxon>
        <taxon>Eubacteriales</taxon>
        <taxon>Eubacteriales Family XII. Incertae Sedis</taxon>
        <taxon>Fusibacter</taxon>
    </lineage>
</organism>